<protein>
    <submittedName>
        <fullName evidence="2">Transcriptional regulator</fullName>
    </submittedName>
</protein>
<reference evidence="2 3" key="1">
    <citation type="submission" date="2023-10" db="EMBL/GenBank/DDBJ databases">
        <title>Complete genome sequence of Shewanella sp. DAU334.</title>
        <authorList>
            <person name="Lee Y.-S."/>
            <person name="Jeong H.-R."/>
            <person name="Hwang E.-J."/>
            <person name="Choi Y.-L."/>
            <person name="Kim G.-D."/>
        </authorList>
    </citation>
    <scope>NUCLEOTIDE SEQUENCE [LARGE SCALE GENOMIC DNA]</scope>
    <source>
        <strain evidence="2 3">DAU334</strain>
    </source>
</reference>
<feature type="compositionally biased region" description="Polar residues" evidence="1">
    <location>
        <begin position="264"/>
        <end position="289"/>
    </location>
</feature>
<dbReference type="EMBL" id="CP136522">
    <property type="protein sequence ID" value="WOT06094.1"/>
    <property type="molecule type" value="Genomic_DNA"/>
</dbReference>
<accession>A0ABZ0K0L1</accession>
<feature type="region of interest" description="Disordered" evidence="1">
    <location>
        <begin position="1"/>
        <end position="32"/>
    </location>
</feature>
<dbReference type="Proteomes" id="UP001529491">
    <property type="component" value="Chromosome"/>
</dbReference>
<proteinExistence type="predicted"/>
<sequence length="289" mass="33037">MTEQVDDNTHSELHNLSVHKQNISDSRHRNATTTPEMRQFIQESDFSIQHLSKILNISETTVRKWRKRNSIVNSSNTPHHLNTTLTPLQEYVVVGLRCQLKMPLDKLLNATQQFINPNVSRSGLARCLKRYGVSRIGAINSPEVPARYFNQLPITQGYNVKTYALHYETLAKTLALPSTNPEDVVQVVSVTIPPQLTEQQPHSVLLGIDPHSDWIYLDIYQDSNTQATNRYIAYVLRHGPFYLRKLLVSNYHQFLKRFPGATPNRRTTAQRPKTNKMTPPNKVSTGDSQ</sequence>
<evidence type="ECO:0000256" key="1">
    <source>
        <dbReference type="SAM" id="MobiDB-lite"/>
    </source>
</evidence>
<organism evidence="2 3">
    <name type="scientific">Shewanella youngdeokensis</name>
    <dbReference type="NCBI Taxonomy" id="2999068"/>
    <lineage>
        <taxon>Bacteria</taxon>
        <taxon>Pseudomonadati</taxon>
        <taxon>Pseudomonadota</taxon>
        <taxon>Gammaproteobacteria</taxon>
        <taxon>Alteromonadales</taxon>
        <taxon>Shewanellaceae</taxon>
        <taxon>Shewanella</taxon>
    </lineage>
</organism>
<evidence type="ECO:0000313" key="3">
    <source>
        <dbReference type="Proteomes" id="UP001529491"/>
    </source>
</evidence>
<evidence type="ECO:0000313" key="2">
    <source>
        <dbReference type="EMBL" id="WOT06094.1"/>
    </source>
</evidence>
<keyword evidence="3" id="KW-1185">Reference proteome</keyword>
<dbReference type="RefSeq" id="WP_310470363.1">
    <property type="nucleotide sequence ID" value="NZ_CP136522.1"/>
</dbReference>
<gene>
    <name evidence="2" type="ORF">RGE70_04580</name>
</gene>
<name>A0ABZ0K0L1_9GAMM</name>
<feature type="region of interest" description="Disordered" evidence="1">
    <location>
        <begin position="259"/>
        <end position="289"/>
    </location>
</feature>